<dbReference type="GO" id="GO:0004540">
    <property type="term" value="F:RNA nuclease activity"/>
    <property type="evidence" value="ECO:0007669"/>
    <property type="project" value="InterPro"/>
</dbReference>
<keyword evidence="3 8" id="KW-0540">Nuclease</keyword>
<dbReference type="SUPFAM" id="SSF88723">
    <property type="entry name" value="PIN domain-like"/>
    <property type="match status" value="1"/>
</dbReference>
<keyword evidence="5 8" id="KW-0378">Hydrolase</keyword>
<evidence type="ECO:0000256" key="7">
    <source>
        <dbReference type="ARBA" id="ARBA00038093"/>
    </source>
</evidence>
<gene>
    <name evidence="8" type="primary">vapC</name>
    <name evidence="11" type="ORF">C1I92_26995</name>
</gene>
<evidence type="ECO:0000256" key="9">
    <source>
        <dbReference type="SAM" id="MobiDB-lite"/>
    </source>
</evidence>
<keyword evidence="12" id="KW-1185">Reference proteome</keyword>
<evidence type="ECO:0000256" key="4">
    <source>
        <dbReference type="ARBA" id="ARBA00022723"/>
    </source>
</evidence>
<feature type="binding site" evidence="8">
    <location>
        <position position="127"/>
    </location>
    <ligand>
        <name>Mg(2+)</name>
        <dbReference type="ChEBI" id="CHEBI:18420"/>
    </ligand>
</feature>
<evidence type="ECO:0000256" key="6">
    <source>
        <dbReference type="ARBA" id="ARBA00022842"/>
    </source>
</evidence>
<dbReference type="Proteomes" id="UP000248764">
    <property type="component" value="Unassembled WGS sequence"/>
</dbReference>
<dbReference type="InterPro" id="IPR022907">
    <property type="entry name" value="VapC_family"/>
</dbReference>
<feature type="region of interest" description="Disordered" evidence="9">
    <location>
        <begin position="1"/>
        <end position="26"/>
    </location>
</feature>
<dbReference type="InterPro" id="IPR002716">
    <property type="entry name" value="PIN_dom"/>
</dbReference>
<sequence>MGRRAPGGRRDLRARRSADRRVGAGQAPVTATSRILLDTSVVIDMGSVDLGAHASAPAALSTVTIAELSYGLDVDDPVERLARSRRLERALTAFEILPFDVDAARLYGTLASLVRHNGRNPRPRRLDLQIAATAAAHRLPLLTRNPADFVDVVRVVEVIEI</sequence>
<keyword evidence="8" id="KW-0800">Toxin</keyword>
<feature type="compositionally biased region" description="Basic and acidic residues" evidence="9">
    <location>
        <begin position="8"/>
        <end position="22"/>
    </location>
</feature>
<keyword evidence="4 8" id="KW-0479">Metal-binding</keyword>
<comment type="cofactor">
    <cofactor evidence="1 8">
        <name>Mg(2+)</name>
        <dbReference type="ChEBI" id="CHEBI:18420"/>
    </cofactor>
</comment>
<evidence type="ECO:0000256" key="3">
    <source>
        <dbReference type="ARBA" id="ARBA00022722"/>
    </source>
</evidence>
<feature type="domain" description="PIN" evidence="10">
    <location>
        <begin position="35"/>
        <end position="146"/>
    </location>
</feature>
<evidence type="ECO:0000256" key="2">
    <source>
        <dbReference type="ARBA" id="ARBA00022649"/>
    </source>
</evidence>
<dbReference type="GO" id="GO:0090729">
    <property type="term" value="F:toxin activity"/>
    <property type="evidence" value="ECO:0007669"/>
    <property type="project" value="UniProtKB-KW"/>
</dbReference>
<evidence type="ECO:0000256" key="5">
    <source>
        <dbReference type="ARBA" id="ARBA00022801"/>
    </source>
</evidence>
<proteinExistence type="inferred from homology"/>
<dbReference type="HAMAP" id="MF_00265">
    <property type="entry name" value="VapC_Nob1"/>
    <property type="match status" value="1"/>
</dbReference>
<keyword evidence="6 8" id="KW-0460">Magnesium</keyword>
<protein>
    <recommendedName>
        <fullName evidence="8">Ribonuclease VapC</fullName>
        <shortName evidence="8">RNase VapC</shortName>
        <ecNumber evidence="8">3.1.-.-</ecNumber>
    </recommendedName>
    <alternativeName>
        <fullName evidence="8">Toxin VapC</fullName>
    </alternativeName>
</protein>
<dbReference type="EMBL" id="POTW01000094">
    <property type="protein sequence ID" value="PZF80278.1"/>
    <property type="molecule type" value="Genomic_DNA"/>
</dbReference>
<evidence type="ECO:0000313" key="12">
    <source>
        <dbReference type="Proteomes" id="UP000248764"/>
    </source>
</evidence>
<dbReference type="PANTHER" id="PTHR33653:SF1">
    <property type="entry name" value="RIBONUCLEASE VAPC2"/>
    <property type="match status" value="1"/>
</dbReference>
<dbReference type="AlphaFoldDB" id="A0A2W2BIZ0"/>
<dbReference type="PANTHER" id="PTHR33653">
    <property type="entry name" value="RIBONUCLEASE VAPC2"/>
    <property type="match status" value="1"/>
</dbReference>
<reference evidence="11 12" key="1">
    <citation type="submission" date="2018-01" db="EMBL/GenBank/DDBJ databases">
        <title>Draft genome sequence of Jiangella sp. GTF31.</title>
        <authorList>
            <person name="Sahin N."/>
            <person name="Ay H."/>
            <person name="Saygin H."/>
        </authorList>
    </citation>
    <scope>NUCLEOTIDE SEQUENCE [LARGE SCALE GENOMIC DNA]</scope>
    <source>
        <strain evidence="11 12">GTF31</strain>
    </source>
</reference>
<comment type="function">
    <text evidence="8">Toxic component of a toxin-antitoxin (TA) system. An RNase.</text>
</comment>
<comment type="caution">
    <text evidence="11">The sequence shown here is derived from an EMBL/GenBank/DDBJ whole genome shotgun (WGS) entry which is preliminary data.</text>
</comment>
<comment type="similarity">
    <text evidence="7 8">Belongs to the PINc/VapC protein family.</text>
</comment>
<evidence type="ECO:0000256" key="1">
    <source>
        <dbReference type="ARBA" id="ARBA00001946"/>
    </source>
</evidence>
<evidence type="ECO:0000259" key="10">
    <source>
        <dbReference type="Pfam" id="PF01850"/>
    </source>
</evidence>
<dbReference type="EC" id="3.1.-.-" evidence="8"/>
<feature type="binding site" evidence="8">
    <location>
        <position position="38"/>
    </location>
    <ligand>
        <name>Mg(2+)</name>
        <dbReference type="ChEBI" id="CHEBI:18420"/>
    </ligand>
</feature>
<dbReference type="Gene3D" id="3.40.50.1010">
    <property type="entry name" value="5'-nuclease"/>
    <property type="match status" value="1"/>
</dbReference>
<name>A0A2W2BIZ0_9ACTN</name>
<keyword evidence="2 8" id="KW-1277">Toxin-antitoxin system</keyword>
<dbReference type="GO" id="GO:0000287">
    <property type="term" value="F:magnesium ion binding"/>
    <property type="evidence" value="ECO:0007669"/>
    <property type="project" value="UniProtKB-UniRule"/>
</dbReference>
<dbReference type="Pfam" id="PF01850">
    <property type="entry name" value="PIN"/>
    <property type="match status" value="1"/>
</dbReference>
<accession>A0A2W2BIZ0</accession>
<dbReference type="GO" id="GO:0016787">
    <property type="term" value="F:hydrolase activity"/>
    <property type="evidence" value="ECO:0007669"/>
    <property type="project" value="UniProtKB-KW"/>
</dbReference>
<evidence type="ECO:0000313" key="11">
    <source>
        <dbReference type="EMBL" id="PZF80278.1"/>
    </source>
</evidence>
<evidence type="ECO:0000256" key="8">
    <source>
        <dbReference type="HAMAP-Rule" id="MF_00265"/>
    </source>
</evidence>
<organism evidence="11 12">
    <name type="scientific">Jiangella anatolica</name>
    <dbReference type="NCBI Taxonomy" id="2670374"/>
    <lineage>
        <taxon>Bacteria</taxon>
        <taxon>Bacillati</taxon>
        <taxon>Actinomycetota</taxon>
        <taxon>Actinomycetes</taxon>
        <taxon>Jiangellales</taxon>
        <taxon>Jiangellaceae</taxon>
        <taxon>Jiangella</taxon>
    </lineage>
</organism>
<dbReference type="InterPro" id="IPR050556">
    <property type="entry name" value="Type_II_TA_system_RNase"/>
</dbReference>
<dbReference type="InterPro" id="IPR029060">
    <property type="entry name" value="PIN-like_dom_sf"/>
</dbReference>